<evidence type="ECO:0000313" key="4">
    <source>
        <dbReference type="EMBL" id="MBF8456779.1"/>
    </source>
</evidence>
<dbReference type="NCBIfam" id="TIGR04183">
    <property type="entry name" value="Por_Secre_tail"/>
    <property type="match status" value="1"/>
</dbReference>
<protein>
    <submittedName>
        <fullName evidence="4">T9SS type A sorting domain-containing protein</fullName>
    </submittedName>
</protein>
<dbReference type="InterPro" id="IPR026444">
    <property type="entry name" value="Secre_tail"/>
</dbReference>
<evidence type="ECO:0000256" key="1">
    <source>
        <dbReference type="ARBA" id="ARBA00022729"/>
    </source>
</evidence>
<keyword evidence="5" id="KW-1185">Reference proteome</keyword>
<evidence type="ECO:0000256" key="2">
    <source>
        <dbReference type="SAM" id="SignalP"/>
    </source>
</evidence>
<comment type="caution">
    <text evidence="4">The sequence shown here is derived from an EMBL/GenBank/DDBJ whole genome shotgun (WGS) entry which is preliminary data.</text>
</comment>
<dbReference type="Proteomes" id="UP000660070">
    <property type="component" value="Unassembled WGS sequence"/>
</dbReference>
<feature type="chain" id="PRO_5045519271" evidence="2">
    <location>
        <begin position="20"/>
        <end position="248"/>
    </location>
</feature>
<evidence type="ECO:0000259" key="3">
    <source>
        <dbReference type="Pfam" id="PF18962"/>
    </source>
</evidence>
<proteinExistence type="predicted"/>
<gene>
    <name evidence="4" type="ORF">IV494_06240</name>
</gene>
<reference evidence="4 5" key="1">
    <citation type="submission" date="2020-11" db="EMBL/GenBank/DDBJ databases">
        <title>Kaistella gelatinilytica sp. nov., a flavobacterium isolated from Antarctic Soil.</title>
        <authorList>
            <person name="Li J."/>
        </authorList>
    </citation>
    <scope>NUCLEOTIDE SEQUENCE [LARGE SCALE GENOMIC DNA]</scope>
    <source>
        <strain evidence="4 5">G5-32</strain>
    </source>
</reference>
<accession>A0ABS0FAP3</accession>
<dbReference type="RefSeq" id="WP_196079279.1">
    <property type="nucleotide sequence ID" value="NZ_JADPVI010000001.1"/>
</dbReference>
<name>A0ABS0FAP3_9FLAO</name>
<evidence type="ECO:0000313" key="5">
    <source>
        <dbReference type="Proteomes" id="UP000660070"/>
    </source>
</evidence>
<feature type="signal peptide" evidence="2">
    <location>
        <begin position="1"/>
        <end position="19"/>
    </location>
</feature>
<dbReference type="EMBL" id="JADPVI010000001">
    <property type="protein sequence ID" value="MBF8456779.1"/>
    <property type="molecule type" value="Genomic_DNA"/>
</dbReference>
<dbReference type="Pfam" id="PF18962">
    <property type="entry name" value="Por_Secre_tail"/>
    <property type="match status" value="1"/>
</dbReference>
<feature type="domain" description="Secretion system C-terminal sorting" evidence="3">
    <location>
        <begin position="194"/>
        <end position="246"/>
    </location>
</feature>
<keyword evidence="1 2" id="KW-0732">Signal</keyword>
<sequence length="248" mass="25457">MRKLYSLFAIAMFSVAAVAQTTLLSDDFASASTGDNTTTGGSGIAWTGDANFPDAGNVKVYQAGGAVKIGTGSLVGSITSKTLDLSQDGGAFKVSFDVKGWTAVEGDITVTVSGLAAQTVTYVATRTDSFETKTLTFTGGTAGSTVTIATTAKRAFIDNVKVITSPVVLAVGDVNATKANLVKNTVVGNSIIFASKANVQVVNMNGQVVRTSSVNENSKMDVSTLTKGTYIVTGNVNGKAVSQKIIKK</sequence>
<organism evidence="4 5">
    <name type="scientific">Kaistella gelatinilytica</name>
    <dbReference type="NCBI Taxonomy" id="2787636"/>
    <lineage>
        <taxon>Bacteria</taxon>
        <taxon>Pseudomonadati</taxon>
        <taxon>Bacteroidota</taxon>
        <taxon>Flavobacteriia</taxon>
        <taxon>Flavobacteriales</taxon>
        <taxon>Weeksellaceae</taxon>
        <taxon>Chryseobacterium group</taxon>
        <taxon>Kaistella</taxon>
    </lineage>
</organism>